<dbReference type="SMART" id="SM00283">
    <property type="entry name" value="MA"/>
    <property type="match status" value="1"/>
</dbReference>
<comment type="similarity">
    <text evidence="2">Belongs to the methyl-accepting chemotaxis (MCP) protein family.</text>
</comment>
<dbReference type="Proteomes" id="UP001165287">
    <property type="component" value="Unassembled WGS sequence"/>
</dbReference>
<dbReference type="PANTHER" id="PTHR32089">
    <property type="entry name" value="METHYL-ACCEPTING CHEMOTAXIS PROTEIN MCPB"/>
    <property type="match status" value="1"/>
</dbReference>
<dbReference type="EMBL" id="JAIQUM010000085">
    <property type="protein sequence ID" value="MBZ5753103.1"/>
    <property type="molecule type" value="Genomic_DNA"/>
</dbReference>
<dbReference type="Gene3D" id="1.20.120.30">
    <property type="entry name" value="Aspartate receptor, ligand-binding domain"/>
    <property type="match status" value="1"/>
</dbReference>
<proteinExistence type="inferred from homology"/>
<dbReference type="RefSeq" id="WP_224141535.1">
    <property type="nucleotide sequence ID" value="NZ_JAIQUM010000085.1"/>
</dbReference>
<keyword evidence="1 3" id="KW-0807">Transducer</keyword>
<comment type="caution">
    <text evidence="5">The sequence shown here is derived from an EMBL/GenBank/DDBJ whole genome shotgun (WGS) entry which is preliminary data.</text>
</comment>
<evidence type="ECO:0000313" key="5">
    <source>
        <dbReference type="EMBL" id="MBZ5753103.1"/>
    </source>
</evidence>
<organism evidence="5 6">
    <name type="scientific">Metabacillus rhizolycopersici</name>
    <dbReference type="NCBI Taxonomy" id="2875709"/>
    <lineage>
        <taxon>Bacteria</taxon>
        <taxon>Bacillati</taxon>
        <taxon>Bacillota</taxon>
        <taxon>Bacilli</taxon>
        <taxon>Bacillales</taxon>
        <taxon>Bacillaceae</taxon>
        <taxon>Metabacillus</taxon>
    </lineage>
</organism>
<dbReference type="InterPro" id="IPR004090">
    <property type="entry name" value="Chemotax_Me-accpt_rcpt"/>
</dbReference>
<reference evidence="5" key="1">
    <citation type="submission" date="2024-05" db="EMBL/GenBank/DDBJ databases">
        <title>Metabacillus sp. nov., isolated from the rhizosphere soil of tomato plants.</title>
        <authorList>
            <person name="Ma R."/>
        </authorList>
    </citation>
    <scope>NUCLEOTIDE SEQUENCE</scope>
    <source>
        <strain evidence="5">DBTR6</strain>
    </source>
</reference>
<dbReference type="InterPro" id="IPR004089">
    <property type="entry name" value="MCPsignal_dom"/>
</dbReference>
<dbReference type="SUPFAM" id="SSF58104">
    <property type="entry name" value="Methyl-accepting chemotaxis protein (MCP) signaling domain"/>
    <property type="match status" value="1"/>
</dbReference>
<dbReference type="PROSITE" id="PS50111">
    <property type="entry name" value="CHEMOTAXIS_TRANSDUC_2"/>
    <property type="match status" value="1"/>
</dbReference>
<evidence type="ECO:0000313" key="6">
    <source>
        <dbReference type="Proteomes" id="UP001165287"/>
    </source>
</evidence>
<keyword evidence="6" id="KW-1185">Reference proteome</keyword>
<accession>A0ABS7UXS1</accession>
<dbReference type="InterPro" id="IPR025991">
    <property type="entry name" value="Chemoreceptor_zinc-bind_dom"/>
</dbReference>
<dbReference type="PANTHER" id="PTHR32089:SF112">
    <property type="entry name" value="LYSOZYME-LIKE PROTEIN-RELATED"/>
    <property type="match status" value="1"/>
</dbReference>
<dbReference type="PRINTS" id="PR00260">
    <property type="entry name" value="CHEMTRNSDUCR"/>
</dbReference>
<dbReference type="Gene3D" id="1.10.287.950">
    <property type="entry name" value="Methyl-accepting chemotaxis protein"/>
    <property type="match status" value="1"/>
</dbReference>
<protein>
    <submittedName>
        <fullName evidence="5">Methyl-accepting chemotaxis protein</fullName>
    </submittedName>
</protein>
<dbReference type="Pfam" id="PF13682">
    <property type="entry name" value="CZB"/>
    <property type="match status" value="1"/>
</dbReference>
<evidence type="ECO:0000256" key="1">
    <source>
        <dbReference type="ARBA" id="ARBA00023224"/>
    </source>
</evidence>
<gene>
    <name evidence="5" type="ORF">K9V48_23470</name>
</gene>
<sequence length="455" mass="51299">MFNFNKNKDLKQEEVFTRNLVNQLEKIYEINANYGLSGDVYLQGNNEVEEMINKILELKNSQVREQFLLNSEIIEFVTQMDYVKDMVDKISIQKESVEEIAASSEEMSHAIEEIANFSQTSLTTTNDALSISTNSLETINKSFQFINKSFEEINNVQDKMHYVVEGTKEIDSVVNIINEVAAQTNLLALNASIEAARSGEAGRGFAVVAKEIKKLAENTKDSANYIKDMVKKLREEIGDSEHAMIAAVQVFTKGKEHINQAVVSMDKMEGSLEGISSVFESISANVEQQSATTQEVTARISEINYQTQMLSEVCMRTGQSIYTISTKLENLRNTALPYYKDFKGNQMLIPVAAEHLLWKWKAYNAVCGFVKLDENDVPDHTTCTLGKYLKNAKQSNPSDDMVVNLYESHKKIHVLSREVIRAVNSGNRSNIDNYLRELDEATSELITNIKTTTVK</sequence>
<evidence type="ECO:0000256" key="2">
    <source>
        <dbReference type="ARBA" id="ARBA00029447"/>
    </source>
</evidence>
<feature type="domain" description="Methyl-accepting transducer" evidence="4">
    <location>
        <begin position="83"/>
        <end position="304"/>
    </location>
</feature>
<evidence type="ECO:0000259" key="4">
    <source>
        <dbReference type="PROSITE" id="PS50111"/>
    </source>
</evidence>
<dbReference type="CDD" id="cd11386">
    <property type="entry name" value="MCP_signal"/>
    <property type="match status" value="1"/>
</dbReference>
<evidence type="ECO:0000256" key="3">
    <source>
        <dbReference type="PROSITE-ProRule" id="PRU00284"/>
    </source>
</evidence>
<name>A0ABS7UXS1_9BACI</name>
<dbReference type="Pfam" id="PF00015">
    <property type="entry name" value="MCPsignal"/>
    <property type="match status" value="1"/>
</dbReference>